<accession>A0A316U9R1</accession>
<gene>
    <name evidence="5" type="ORF">BCV69DRAFT_281877</name>
</gene>
<dbReference type="RefSeq" id="XP_025349130.1">
    <property type="nucleotide sequence ID" value="XM_025492148.1"/>
</dbReference>
<dbReference type="EMBL" id="KZ819324">
    <property type="protein sequence ID" value="PWN21970.1"/>
    <property type="molecule type" value="Genomic_DNA"/>
</dbReference>
<keyword evidence="3 4" id="KW-0539">Nucleus</keyword>
<dbReference type="OrthoDB" id="20018at2759"/>
<protein>
    <recommendedName>
        <fullName evidence="4">DNA-directed RNA polymerases I, II, and III subunit RPABC3</fullName>
    </recommendedName>
</protein>
<name>A0A316U9R1_9BASI</name>
<comment type="function">
    <text evidence="4">DNA-dependent RNA polymerase catalyzes the transcription of DNA into RNA using the four ribonucleoside triphosphates as substrates. Common component of RNA polymerases I, II and III which synthesize ribosomal RNA precursors, mRNA precursors and many functional non-coding RNAs, and small RNAs, such as 5S rRNA and tRNAs, respectively.</text>
</comment>
<keyword evidence="6" id="KW-1185">Reference proteome</keyword>
<evidence type="ECO:0000256" key="2">
    <source>
        <dbReference type="ARBA" id="ARBA00008912"/>
    </source>
</evidence>
<dbReference type="GO" id="GO:0003899">
    <property type="term" value="F:DNA-directed RNA polymerase activity"/>
    <property type="evidence" value="ECO:0007669"/>
    <property type="project" value="UniProtKB-UniRule"/>
</dbReference>
<evidence type="ECO:0000256" key="3">
    <source>
        <dbReference type="ARBA" id="ARBA00023242"/>
    </source>
</evidence>
<organism evidence="5 6">
    <name type="scientific">Pseudomicrostroma glucosiphilum</name>
    <dbReference type="NCBI Taxonomy" id="1684307"/>
    <lineage>
        <taxon>Eukaryota</taxon>
        <taxon>Fungi</taxon>
        <taxon>Dikarya</taxon>
        <taxon>Basidiomycota</taxon>
        <taxon>Ustilaginomycotina</taxon>
        <taxon>Exobasidiomycetes</taxon>
        <taxon>Microstromatales</taxon>
        <taxon>Microstromatales incertae sedis</taxon>
        <taxon>Pseudomicrostroma</taxon>
    </lineage>
</organism>
<proteinExistence type="inferred from homology"/>
<dbReference type="GO" id="GO:0005665">
    <property type="term" value="C:RNA polymerase II, core complex"/>
    <property type="evidence" value="ECO:0007669"/>
    <property type="project" value="UniProtKB-UniRule"/>
</dbReference>
<reference evidence="5 6" key="1">
    <citation type="journal article" date="2018" name="Mol. Biol. Evol.">
        <title>Broad Genomic Sampling Reveals a Smut Pathogenic Ancestry of the Fungal Clade Ustilaginomycotina.</title>
        <authorList>
            <person name="Kijpornyongpan T."/>
            <person name="Mondo S.J."/>
            <person name="Barry K."/>
            <person name="Sandor L."/>
            <person name="Lee J."/>
            <person name="Lipzen A."/>
            <person name="Pangilinan J."/>
            <person name="LaButti K."/>
            <person name="Hainaut M."/>
            <person name="Henrissat B."/>
            <person name="Grigoriev I.V."/>
            <person name="Spatafora J.W."/>
            <person name="Aime M.C."/>
        </authorList>
    </citation>
    <scope>NUCLEOTIDE SEQUENCE [LARGE SCALE GENOMIC DNA]</scope>
    <source>
        <strain evidence="5 6">MCA 4718</strain>
    </source>
</reference>
<evidence type="ECO:0000313" key="5">
    <source>
        <dbReference type="EMBL" id="PWN21970.1"/>
    </source>
</evidence>
<evidence type="ECO:0000256" key="4">
    <source>
        <dbReference type="PIRNR" id="PIRNR000779"/>
    </source>
</evidence>
<sequence length="152" mass="16300">MSETVLFDAQFQVKAIDPDGKKFDRVSRIVASSTTLEMDLSLDVATDIYPISPSQSFSFQLVSTLHPAGSGNANGTDGAGAASKEVWRQGAGGIAEDWDYVMYGKIYKYDEGASSDSVTVYGSFGGLLMALTGSYRHFSNVTVGSNVYLLVR</sequence>
<comment type="similarity">
    <text evidence="2 4">Belongs to the eukaryotic RPB8 RNA polymerase subunit family.</text>
</comment>
<dbReference type="STRING" id="1684307.A0A316U9R1"/>
<dbReference type="GeneID" id="37013882"/>
<dbReference type="FunFam" id="2.40.50.140:FF:000436">
    <property type="entry name" value="DNA-directed RNA polymerases I, II, and III subunit RPABC3"/>
    <property type="match status" value="1"/>
</dbReference>
<dbReference type="InterPro" id="IPR012340">
    <property type="entry name" value="NA-bd_OB-fold"/>
</dbReference>
<dbReference type="Gene3D" id="2.40.50.140">
    <property type="entry name" value="Nucleic acid-binding proteins"/>
    <property type="match status" value="1"/>
</dbReference>
<dbReference type="Pfam" id="PF03870">
    <property type="entry name" value="RNA_pol_Rpb8"/>
    <property type="match status" value="1"/>
</dbReference>
<dbReference type="PANTHER" id="PTHR10917:SF0">
    <property type="entry name" value="DNA-DIRECTED RNA POLYMERASES I, II, AND III SUBUNIT RPABC3"/>
    <property type="match status" value="1"/>
</dbReference>
<dbReference type="GO" id="GO:0005666">
    <property type="term" value="C:RNA polymerase III complex"/>
    <property type="evidence" value="ECO:0007669"/>
    <property type="project" value="TreeGrafter"/>
</dbReference>
<comment type="subcellular location">
    <subcellularLocation>
        <location evidence="1">Nucleus</location>
    </subcellularLocation>
</comment>
<dbReference type="GO" id="GO:0006351">
    <property type="term" value="P:DNA-templated transcription"/>
    <property type="evidence" value="ECO:0007669"/>
    <property type="project" value="UniProtKB-UniRule"/>
</dbReference>
<dbReference type="AlphaFoldDB" id="A0A316U9R1"/>
<evidence type="ECO:0000256" key="1">
    <source>
        <dbReference type="ARBA" id="ARBA00004123"/>
    </source>
</evidence>
<dbReference type="GO" id="GO:0005736">
    <property type="term" value="C:RNA polymerase I complex"/>
    <property type="evidence" value="ECO:0007669"/>
    <property type="project" value="TreeGrafter"/>
</dbReference>
<dbReference type="PIRSF" id="PIRSF000779">
    <property type="entry name" value="RNA_pol_Rpb8"/>
    <property type="match status" value="1"/>
</dbReference>
<dbReference type="InterPro" id="IPR005570">
    <property type="entry name" value="RPABC3"/>
</dbReference>
<dbReference type="SMART" id="SM00658">
    <property type="entry name" value="RPOL8c"/>
    <property type="match status" value="1"/>
</dbReference>
<dbReference type="PANTHER" id="PTHR10917">
    <property type="entry name" value="DNA-DIRECTED RNA POLYMERASES I, II, AND III SUBUNIT RPABC3"/>
    <property type="match status" value="1"/>
</dbReference>
<dbReference type="Proteomes" id="UP000245942">
    <property type="component" value="Unassembled WGS sequence"/>
</dbReference>
<evidence type="ECO:0000313" key="6">
    <source>
        <dbReference type="Proteomes" id="UP000245942"/>
    </source>
</evidence>
<dbReference type="SUPFAM" id="SSF50249">
    <property type="entry name" value="Nucleic acid-binding proteins"/>
    <property type="match status" value="1"/>
</dbReference>